<dbReference type="InterPro" id="IPR036954">
    <property type="entry name" value="Collagen_IV_NC_sf"/>
</dbReference>
<reference evidence="9" key="1">
    <citation type="submission" date="2023-06" db="EMBL/GenBank/DDBJ databases">
        <title>Male Hemibagrus guttatus genome.</title>
        <authorList>
            <person name="Bian C."/>
        </authorList>
    </citation>
    <scope>NUCLEOTIDE SEQUENCE</scope>
    <source>
        <strain evidence="9">Male_cb2023</strain>
        <tissue evidence="9">Muscle</tissue>
    </source>
</reference>
<dbReference type="InterPro" id="IPR016187">
    <property type="entry name" value="CTDL_fold"/>
</dbReference>
<dbReference type="InterPro" id="IPR019326">
    <property type="entry name" value="NDNF"/>
</dbReference>
<keyword evidence="5" id="KW-0084">Basement membrane</keyword>
<keyword evidence="7" id="KW-1015">Disulfide bond</keyword>
<dbReference type="InterPro" id="IPR001442">
    <property type="entry name" value="Collagen_IV_NC"/>
</dbReference>
<keyword evidence="2" id="KW-0964">Secreted</keyword>
<keyword evidence="4" id="KW-0677">Repeat</keyword>
<evidence type="ECO:0000256" key="1">
    <source>
        <dbReference type="ARBA" id="ARBA00004302"/>
    </source>
</evidence>
<dbReference type="PANTHER" id="PTHR14619">
    <property type="entry name" value="NEURON-DERIVED NEUROTROPHIC FACTOR"/>
    <property type="match status" value="1"/>
</dbReference>
<evidence type="ECO:0000259" key="8">
    <source>
        <dbReference type="PROSITE" id="PS51403"/>
    </source>
</evidence>
<dbReference type="SMART" id="SM00111">
    <property type="entry name" value="C4"/>
    <property type="match status" value="2"/>
</dbReference>
<dbReference type="GO" id="GO:0005201">
    <property type="term" value="F:extracellular matrix structural constituent"/>
    <property type="evidence" value="ECO:0007669"/>
    <property type="project" value="InterPro"/>
</dbReference>
<keyword evidence="6" id="KW-0176">Collagen</keyword>
<sequence length="174" mass="19443">TMGSCLQMFSTMPFLFCNMDSTCRYASRNDYSYWLSTDMHMPSDVPFITGDSLAQYVSRCSVCEAPGNVIAFHSQNNTIPSCPFGWQPLWQGYSFVMQTGVGSEGSGQPLSSPGSCLENFQRIPFIECHGQGTCNYYSDSYSYWLAALDPSQMFSKPTTQILKDNEPSLISRCQ</sequence>
<feature type="domain" description="Collagen IV NC1" evidence="8">
    <location>
        <begin position="1"/>
        <end position="174"/>
    </location>
</feature>
<evidence type="ECO:0000313" key="9">
    <source>
        <dbReference type="EMBL" id="KAK3531406.1"/>
    </source>
</evidence>
<keyword evidence="10" id="KW-1185">Reference proteome</keyword>
<dbReference type="GO" id="GO:0005581">
    <property type="term" value="C:collagen trimer"/>
    <property type="evidence" value="ECO:0007669"/>
    <property type="project" value="UniProtKB-KW"/>
</dbReference>
<comment type="caution">
    <text evidence="9">The sequence shown here is derived from an EMBL/GenBank/DDBJ whole genome shotgun (WGS) entry which is preliminary data.</text>
</comment>
<dbReference type="PROSITE" id="PS51403">
    <property type="entry name" value="NC1_IV"/>
    <property type="match status" value="1"/>
</dbReference>
<dbReference type="FunFam" id="2.170.240.10:FF:000001">
    <property type="entry name" value="Collagen IV alpha 1 chain"/>
    <property type="match status" value="1"/>
</dbReference>
<keyword evidence="3" id="KW-0272">Extracellular matrix</keyword>
<proteinExistence type="predicted"/>
<dbReference type="PANTHER" id="PTHR14619:SF7">
    <property type="match status" value="1"/>
</dbReference>
<feature type="non-terminal residue" evidence="9">
    <location>
        <position position="174"/>
    </location>
</feature>
<gene>
    <name evidence="9" type="ORF">QTP70_018205</name>
</gene>
<feature type="non-terminal residue" evidence="9">
    <location>
        <position position="1"/>
    </location>
</feature>
<dbReference type="Pfam" id="PF01413">
    <property type="entry name" value="C4"/>
    <property type="match status" value="2"/>
</dbReference>
<evidence type="ECO:0000256" key="7">
    <source>
        <dbReference type="ARBA" id="ARBA00023157"/>
    </source>
</evidence>
<dbReference type="AlphaFoldDB" id="A0AAE0V2Y5"/>
<accession>A0AAE0V2Y5</accession>
<organism evidence="9 10">
    <name type="scientific">Hemibagrus guttatus</name>
    <dbReference type="NCBI Taxonomy" id="175788"/>
    <lineage>
        <taxon>Eukaryota</taxon>
        <taxon>Metazoa</taxon>
        <taxon>Chordata</taxon>
        <taxon>Craniata</taxon>
        <taxon>Vertebrata</taxon>
        <taxon>Euteleostomi</taxon>
        <taxon>Actinopterygii</taxon>
        <taxon>Neopterygii</taxon>
        <taxon>Teleostei</taxon>
        <taxon>Ostariophysi</taxon>
        <taxon>Siluriformes</taxon>
        <taxon>Bagridae</taxon>
        <taxon>Hemibagrus</taxon>
    </lineage>
</organism>
<evidence type="ECO:0000256" key="2">
    <source>
        <dbReference type="ARBA" id="ARBA00022525"/>
    </source>
</evidence>
<evidence type="ECO:0000256" key="4">
    <source>
        <dbReference type="ARBA" id="ARBA00022737"/>
    </source>
</evidence>
<evidence type="ECO:0000256" key="5">
    <source>
        <dbReference type="ARBA" id="ARBA00022869"/>
    </source>
</evidence>
<dbReference type="Proteomes" id="UP001274896">
    <property type="component" value="Unassembled WGS sequence"/>
</dbReference>
<evidence type="ECO:0000256" key="3">
    <source>
        <dbReference type="ARBA" id="ARBA00022530"/>
    </source>
</evidence>
<dbReference type="EMBL" id="JAUCMX010000011">
    <property type="protein sequence ID" value="KAK3531406.1"/>
    <property type="molecule type" value="Genomic_DNA"/>
</dbReference>
<protein>
    <recommendedName>
        <fullName evidence="8">Collagen IV NC1 domain-containing protein</fullName>
    </recommendedName>
</protein>
<name>A0AAE0V2Y5_9TELE</name>
<dbReference type="Gene3D" id="2.170.240.10">
    <property type="entry name" value="Collagen IV, non-collagenous"/>
    <property type="match status" value="1"/>
</dbReference>
<dbReference type="GO" id="GO:0005604">
    <property type="term" value="C:basement membrane"/>
    <property type="evidence" value="ECO:0007669"/>
    <property type="project" value="UniProtKB-SubCell"/>
</dbReference>
<comment type="subcellular location">
    <subcellularLocation>
        <location evidence="1">Secreted</location>
        <location evidence="1">Extracellular space</location>
        <location evidence="1">Extracellular matrix</location>
        <location evidence="1">Basement membrane</location>
    </subcellularLocation>
</comment>
<evidence type="ECO:0000313" key="10">
    <source>
        <dbReference type="Proteomes" id="UP001274896"/>
    </source>
</evidence>
<dbReference type="SUPFAM" id="SSF56436">
    <property type="entry name" value="C-type lectin-like"/>
    <property type="match status" value="2"/>
</dbReference>
<evidence type="ECO:0000256" key="6">
    <source>
        <dbReference type="ARBA" id="ARBA00023119"/>
    </source>
</evidence>